<evidence type="ECO:0000313" key="1">
    <source>
        <dbReference type="EMBL" id="REE98784.1"/>
    </source>
</evidence>
<dbReference type="OrthoDB" id="9800945at2"/>
<organism evidence="1 2">
    <name type="scientific">Thermomonospora umbrina</name>
    <dbReference type="NCBI Taxonomy" id="111806"/>
    <lineage>
        <taxon>Bacteria</taxon>
        <taxon>Bacillati</taxon>
        <taxon>Actinomycetota</taxon>
        <taxon>Actinomycetes</taxon>
        <taxon>Streptosporangiales</taxon>
        <taxon>Thermomonosporaceae</taxon>
        <taxon>Thermomonospora</taxon>
    </lineage>
</organism>
<evidence type="ECO:0008006" key="3">
    <source>
        <dbReference type="Google" id="ProtNLM"/>
    </source>
</evidence>
<accession>A0A3D9T201</accession>
<dbReference type="AlphaFoldDB" id="A0A3D9T201"/>
<evidence type="ECO:0000313" key="2">
    <source>
        <dbReference type="Proteomes" id="UP000256661"/>
    </source>
</evidence>
<gene>
    <name evidence="1" type="ORF">DFJ69_4282</name>
</gene>
<dbReference type="RefSeq" id="WP_116026776.1">
    <property type="nucleotide sequence ID" value="NZ_QTTT01000001.1"/>
</dbReference>
<dbReference type="Proteomes" id="UP000256661">
    <property type="component" value="Unassembled WGS sequence"/>
</dbReference>
<name>A0A3D9T201_9ACTN</name>
<dbReference type="EMBL" id="QTTT01000001">
    <property type="protein sequence ID" value="REE98784.1"/>
    <property type="molecule type" value="Genomic_DNA"/>
</dbReference>
<keyword evidence="2" id="KW-1185">Reference proteome</keyword>
<reference evidence="1 2" key="1">
    <citation type="submission" date="2018-08" db="EMBL/GenBank/DDBJ databases">
        <title>Sequencing the genomes of 1000 actinobacteria strains.</title>
        <authorList>
            <person name="Klenk H.-P."/>
        </authorList>
    </citation>
    <scope>NUCLEOTIDE SEQUENCE [LARGE SCALE GENOMIC DNA]</scope>
    <source>
        <strain evidence="1 2">DSM 43927</strain>
    </source>
</reference>
<protein>
    <recommendedName>
        <fullName evidence="3">Ava_C0101 and related proteins</fullName>
    </recommendedName>
</protein>
<proteinExistence type="predicted"/>
<sequence>MVELFPAIPLAEWADTKETFHRFAQIVGKVRLAASVRRNHWWNVPFHLTGRGLTTRPMGTPGRTPVFCIDFDLVGHRLIVDRLDGRSVAFPLVGLSVAAFHRALFDALADLGIEVDILAVPFDLNDDTPFAEDTAHAAYDPAAVTRYWQVLSQVALVLERFAADFCGKISPVHHFWHTFDIAVTRFTGRIVGAEPKADPVTREAYSWEVISAGFWFGDKERPWPAFYSYTAPEPDGLGKEPLSPATAAWEGTDGSHLAILRYDDARAAEDPVATVLEFLSSAYEAGARRTGRDLAALASPHGVTDPQLDERN</sequence>
<comment type="caution">
    <text evidence="1">The sequence shown here is derived from an EMBL/GenBank/DDBJ whole genome shotgun (WGS) entry which is preliminary data.</text>
</comment>
<dbReference type="InterPro" id="IPR046038">
    <property type="entry name" value="DUF5996"/>
</dbReference>
<dbReference type="Pfam" id="PF19459">
    <property type="entry name" value="DUF5996"/>
    <property type="match status" value="1"/>
</dbReference>